<protein>
    <submittedName>
        <fullName evidence="1">Uncharacterized protein</fullName>
    </submittedName>
</protein>
<dbReference type="Proteomes" id="UP000014028">
    <property type="component" value="Unassembled WGS sequence"/>
</dbReference>
<dbReference type="EMBL" id="AHFK01000049">
    <property type="protein sequence ID" value="EOQ10154.1"/>
    <property type="molecule type" value="Genomic_DNA"/>
</dbReference>
<accession>A0A9W5VS69</accession>
<name>A0A9W5VS69_BACCE</name>
<comment type="caution">
    <text evidence="1">The sequence shown here is derived from an EMBL/GenBank/DDBJ whole genome shotgun (WGS) entry which is preliminary data.</text>
</comment>
<evidence type="ECO:0000313" key="2">
    <source>
        <dbReference type="Proteomes" id="UP000014028"/>
    </source>
</evidence>
<gene>
    <name evidence="1" type="ORF">IKC_05737</name>
</gene>
<organism evidence="1 2">
    <name type="scientific">Bacillus cereus VD184</name>
    <dbReference type="NCBI Taxonomy" id="1053242"/>
    <lineage>
        <taxon>Bacteria</taxon>
        <taxon>Bacillati</taxon>
        <taxon>Bacillota</taxon>
        <taxon>Bacilli</taxon>
        <taxon>Bacillales</taxon>
        <taxon>Bacillaceae</taxon>
        <taxon>Bacillus</taxon>
        <taxon>Bacillus cereus group</taxon>
    </lineage>
</organism>
<dbReference type="AlphaFoldDB" id="A0A9W5VS69"/>
<reference evidence="1 2" key="1">
    <citation type="submission" date="2012-12" db="EMBL/GenBank/DDBJ databases">
        <title>The Genome Sequence of Bacillus cereus VD184.</title>
        <authorList>
            <consortium name="The Broad Institute Genome Sequencing Platform"/>
            <consortium name="The Broad Institute Genome Sequencing Center for Infectious Disease"/>
            <person name="Feldgarden M."/>
            <person name="Van der Auwera G.A."/>
            <person name="Mahillon J."/>
            <person name="Duprez V."/>
            <person name="Timmery S."/>
            <person name="Mattelet C."/>
            <person name="Dierick K."/>
            <person name="Sun M."/>
            <person name="Yu Z."/>
            <person name="Zhu L."/>
            <person name="Hu X."/>
            <person name="Shank E.B."/>
            <person name="Swiecicka I."/>
            <person name="Hansen B.M."/>
            <person name="Andrup L."/>
            <person name="Walker B."/>
            <person name="Young S.K."/>
            <person name="Zeng Q."/>
            <person name="Gargeya S."/>
            <person name="Fitzgerald M."/>
            <person name="Haas B."/>
            <person name="Abouelleil A."/>
            <person name="Alvarado L."/>
            <person name="Arachchi H.M."/>
            <person name="Berlin A.M."/>
            <person name="Chapman S.B."/>
            <person name="Dewar J."/>
            <person name="Goldberg J."/>
            <person name="Griggs A."/>
            <person name="Gujja S."/>
            <person name="Hansen M."/>
            <person name="Howarth C."/>
            <person name="Imamovic A."/>
            <person name="Larimer J."/>
            <person name="McCowan C."/>
            <person name="Murphy C."/>
            <person name="Neiman D."/>
            <person name="Pearson M."/>
            <person name="Priest M."/>
            <person name="Roberts A."/>
            <person name="Saif S."/>
            <person name="Shea T."/>
            <person name="Sisk P."/>
            <person name="Sykes S."/>
            <person name="Wortman J."/>
            <person name="Nusbaum C."/>
            <person name="Birren B."/>
        </authorList>
    </citation>
    <scope>NUCLEOTIDE SEQUENCE [LARGE SCALE GENOMIC DNA]</scope>
    <source>
        <strain evidence="1 2">VD184</strain>
    </source>
</reference>
<sequence>MAKEKLPNRELSLEKEGSCILPSPLTRYEYILTQCVCGVFR</sequence>
<proteinExistence type="predicted"/>
<evidence type="ECO:0000313" key="1">
    <source>
        <dbReference type="EMBL" id="EOQ10154.1"/>
    </source>
</evidence>